<organism evidence="1 2">
    <name type="scientific">Parelaphostrongylus tenuis</name>
    <name type="common">Meningeal worm</name>
    <dbReference type="NCBI Taxonomy" id="148309"/>
    <lineage>
        <taxon>Eukaryota</taxon>
        <taxon>Metazoa</taxon>
        <taxon>Ecdysozoa</taxon>
        <taxon>Nematoda</taxon>
        <taxon>Chromadorea</taxon>
        <taxon>Rhabditida</taxon>
        <taxon>Rhabditina</taxon>
        <taxon>Rhabditomorpha</taxon>
        <taxon>Strongyloidea</taxon>
        <taxon>Metastrongylidae</taxon>
        <taxon>Parelaphostrongylus</taxon>
    </lineage>
</organism>
<evidence type="ECO:0000313" key="2">
    <source>
        <dbReference type="Proteomes" id="UP001196413"/>
    </source>
</evidence>
<accession>A0AAD5WLG9</accession>
<dbReference type="EMBL" id="JAHQIW010007503">
    <property type="protein sequence ID" value="KAJ1375049.1"/>
    <property type="molecule type" value="Genomic_DNA"/>
</dbReference>
<gene>
    <name evidence="1" type="ORF">KIN20_038275</name>
</gene>
<keyword evidence="2" id="KW-1185">Reference proteome</keyword>
<name>A0AAD5WLG9_PARTN</name>
<protein>
    <submittedName>
        <fullName evidence="1">Uncharacterized protein</fullName>
    </submittedName>
</protein>
<sequence>MPRTFAGGKRAQTIKSAGLGIYGHFQCSVLCRRSLCRQRQEPVQERSTELNNEELIRDDCTVGMNEPFFQCIVKLGKPTLRGDVVPDI</sequence>
<reference evidence="1" key="1">
    <citation type="submission" date="2021-06" db="EMBL/GenBank/DDBJ databases">
        <title>Parelaphostrongylus tenuis whole genome reference sequence.</title>
        <authorList>
            <person name="Garwood T.J."/>
            <person name="Larsen P.A."/>
            <person name="Fountain-Jones N.M."/>
            <person name="Garbe J.R."/>
            <person name="Macchietto M.G."/>
            <person name="Kania S.A."/>
            <person name="Gerhold R.W."/>
            <person name="Richards J.E."/>
            <person name="Wolf T.M."/>
        </authorList>
    </citation>
    <scope>NUCLEOTIDE SEQUENCE</scope>
    <source>
        <strain evidence="1">MNPRO001-30</strain>
        <tissue evidence="1">Meninges</tissue>
    </source>
</reference>
<comment type="caution">
    <text evidence="1">The sequence shown here is derived from an EMBL/GenBank/DDBJ whole genome shotgun (WGS) entry which is preliminary data.</text>
</comment>
<proteinExistence type="predicted"/>
<dbReference type="AlphaFoldDB" id="A0AAD5WLG9"/>
<dbReference type="Proteomes" id="UP001196413">
    <property type="component" value="Unassembled WGS sequence"/>
</dbReference>
<evidence type="ECO:0000313" key="1">
    <source>
        <dbReference type="EMBL" id="KAJ1375049.1"/>
    </source>
</evidence>